<evidence type="ECO:0000259" key="8">
    <source>
        <dbReference type="PROSITE" id="PS50111"/>
    </source>
</evidence>
<dbReference type="Pfam" id="PF00015">
    <property type="entry name" value="MCPsignal"/>
    <property type="match status" value="1"/>
</dbReference>
<keyword evidence="11" id="KW-1185">Reference proteome</keyword>
<name>A0A7X1KQG8_9SPHN</name>
<dbReference type="FunFam" id="1.10.287.950:FF:000001">
    <property type="entry name" value="Methyl-accepting chemotaxis sensory transducer"/>
    <property type="match status" value="1"/>
</dbReference>
<evidence type="ECO:0000259" key="9">
    <source>
        <dbReference type="PROSITE" id="PS50885"/>
    </source>
</evidence>
<comment type="subcellular location">
    <subcellularLocation>
        <location evidence="1">Membrane</location>
    </subcellularLocation>
</comment>
<dbReference type="CDD" id="cd11386">
    <property type="entry name" value="MCP_signal"/>
    <property type="match status" value="1"/>
</dbReference>
<dbReference type="AlphaFoldDB" id="A0A7X1KQG8"/>
<evidence type="ECO:0000256" key="7">
    <source>
        <dbReference type="SAM" id="Phobius"/>
    </source>
</evidence>
<feature type="compositionally biased region" description="Basic and acidic residues" evidence="6">
    <location>
        <begin position="566"/>
        <end position="579"/>
    </location>
</feature>
<keyword evidence="4" id="KW-0807">Transducer</keyword>
<dbReference type="GO" id="GO:0004888">
    <property type="term" value="F:transmembrane signaling receptor activity"/>
    <property type="evidence" value="ECO:0007669"/>
    <property type="project" value="TreeGrafter"/>
</dbReference>
<evidence type="ECO:0000256" key="4">
    <source>
        <dbReference type="PROSITE-ProRule" id="PRU00284"/>
    </source>
</evidence>
<feature type="domain" description="Methyl-accepting transducer" evidence="8">
    <location>
        <begin position="320"/>
        <end position="549"/>
    </location>
</feature>
<proteinExistence type="inferred from homology"/>
<feature type="domain" description="HAMP" evidence="9">
    <location>
        <begin position="207"/>
        <end position="260"/>
    </location>
</feature>
<dbReference type="SMART" id="SM00283">
    <property type="entry name" value="MA"/>
    <property type="match status" value="1"/>
</dbReference>
<keyword evidence="7" id="KW-1133">Transmembrane helix</keyword>
<dbReference type="GO" id="GO:0006935">
    <property type="term" value="P:chemotaxis"/>
    <property type="evidence" value="ECO:0007669"/>
    <property type="project" value="UniProtKB-KW"/>
</dbReference>
<dbReference type="SMART" id="SM00304">
    <property type="entry name" value="HAMP"/>
    <property type="match status" value="3"/>
</dbReference>
<dbReference type="PROSITE" id="PS50111">
    <property type="entry name" value="CHEMOTAXIS_TRANSDUC_2"/>
    <property type="match status" value="1"/>
</dbReference>
<dbReference type="InterPro" id="IPR004089">
    <property type="entry name" value="MCPsignal_dom"/>
</dbReference>
<dbReference type="EMBL" id="JACLAX010000010">
    <property type="protein sequence ID" value="MBC2669747.1"/>
    <property type="molecule type" value="Genomic_DNA"/>
</dbReference>
<comment type="similarity">
    <text evidence="3">Belongs to the methyl-accepting chemotaxis (MCP) protein family.</text>
</comment>
<comment type="caution">
    <text evidence="10">The sequence shown here is derived from an EMBL/GenBank/DDBJ whole genome shotgun (WGS) entry which is preliminary data.</text>
</comment>
<keyword evidence="5" id="KW-0175">Coiled coil</keyword>
<keyword evidence="2" id="KW-0145">Chemotaxis</keyword>
<accession>A0A7X1KQG8</accession>
<evidence type="ECO:0000256" key="3">
    <source>
        <dbReference type="ARBA" id="ARBA00029447"/>
    </source>
</evidence>
<dbReference type="Gene3D" id="6.10.340.10">
    <property type="match status" value="1"/>
</dbReference>
<gene>
    <name evidence="10" type="ORF">H7F53_11390</name>
</gene>
<evidence type="ECO:0000313" key="11">
    <source>
        <dbReference type="Proteomes" id="UP000551327"/>
    </source>
</evidence>
<evidence type="ECO:0000256" key="2">
    <source>
        <dbReference type="ARBA" id="ARBA00022500"/>
    </source>
</evidence>
<evidence type="ECO:0000256" key="6">
    <source>
        <dbReference type="SAM" id="MobiDB-lite"/>
    </source>
</evidence>
<evidence type="ECO:0000256" key="1">
    <source>
        <dbReference type="ARBA" id="ARBA00004370"/>
    </source>
</evidence>
<dbReference type="InterPro" id="IPR003660">
    <property type="entry name" value="HAMP_dom"/>
</dbReference>
<protein>
    <submittedName>
        <fullName evidence="10">HAMP domain-containing protein</fullName>
    </submittedName>
</protein>
<organism evidence="10 11">
    <name type="scientific">Novosphingobium piscinae</name>
    <dbReference type="NCBI Taxonomy" id="1507448"/>
    <lineage>
        <taxon>Bacteria</taxon>
        <taxon>Pseudomonadati</taxon>
        <taxon>Pseudomonadota</taxon>
        <taxon>Alphaproteobacteria</taxon>
        <taxon>Sphingomonadales</taxon>
        <taxon>Sphingomonadaceae</taxon>
        <taxon>Novosphingobium</taxon>
    </lineage>
</organism>
<dbReference type="PANTHER" id="PTHR43531:SF11">
    <property type="entry name" value="METHYL-ACCEPTING CHEMOTAXIS PROTEIN 3"/>
    <property type="match status" value="1"/>
</dbReference>
<reference evidence="10 11" key="1">
    <citation type="submission" date="2020-08" db="EMBL/GenBank/DDBJ databases">
        <title>The genome sequence of type strain Novosphingobium piscinae KCTC 42194.</title>
        <authorList>
            <person name="Liu Y."/>
        </authorList>
    </citation>
    <scope>NUCLEOTIDE SEQUENCE [LARGE SCALE GENOMIC DNA]</scope>
    <source>
        <strain evidence="10 11">KCTC 42194</strain>
    </source>
</reference>
<evidence type="ECO:0000313" key="10">
    <source>
        <dbReference type="EMBL" id="MBC2669747.1"/>
    </source>
</evidence>
<dbReference type="Proteomes" id="UP000551327">
    <property type="component" value="Unassembled WGS sequence"/>
</dbReference>
<dbReference type="Pfam" id="PF00672">
    <property type="entry name" value="HAMP"/>
    <property type="match status" value="1"/>
</dbReference>
<evidence type="ECO:0000256" key="5">
    <source>
        <dbReference type="SAM" id="Coils"/>
    </source>
</evidence>
<feature type="transmembrane region" description="Helical" evidence="7">
    <location>
        <begin position="181"/>
        <end position="201"/>
    </location>
</feature>
<dbReference type="GO" id="GO:0007165">
    <property type="term" value="P:signal transduction"/>
    <property type="evidence" value="ECO:0007669"/>
    <property type="project" value="UniProtKB-KW"/>
</dbReference>
<dbReference type="RefSeq" id="WP_185679610.1">
    <property type="nucleotide sequence ID" value="NZ_JACLAX010000010.1"/>
</dbReference>
<feature type="coiled-coil region" evidence="5">
    <location>
        <begin position="332"/>
        <end position="359"/>
    </location>
</feature>
<feature type="compositionally biased region" description="Low complexity" evidence="6">
    <location>
        <begin position="580"/>
        <end position="599"/>
    </location>
</feature>
<feature type="domain" description="HAMP" evidence="9">
    <location>
        <begin position="263"/>
        <end position="315"/>
    </location>
</feature>
<dbReference type="GO" id="GO:0005886">
    <property type="term" value="C:plasma membrane"/>
    <property type="evidence" value="ECO:0007669"/>
    <property type="project" value="TreeGrafter"/>
</dbReference>
<dbReference type="SUPFAM" id="SSF158472">
    <property type="entry name" value="HAMP domain-like"/>
    <property type="match status" value="1"/>
</dbReference>
<dbReference type="PROSITE" id="PS50885">
    <property type="entry name" value="HAMP"/>
    <property type="match status" value="2"/>
</dbReference>
<sequence>MIQTQARNGVRILISLLLVAVVMGGLAVAQIRFGGPISRATSLQDELLADILPPPAFVVEPYLHATLITTNPETMAQELAQIDENRAAFRQRREYWKTAPIPDELRAELESSLTKADAFWETMDTRFLPAAKAGDIARANAIRNAELGPRFSAQHDQIEQLVAASNRYRATLVADGQRTTVLAIAVVALLAAAIMALVLIAGRLIGSRIVAPLADTAKAIEALAAGDFQRTIDGQERQDEIGTVARAMETFRQGAIAKTRAEEEQRQVVRALSDALDHLADKDLEYTIEETFPAGYEQLRHNFNRAQDSLRGAIGTVRVSARGVLASITEIRAAADDLARRNEQQAANLEETAAAMNQVTGSVSATAAGAVAVQQSIALAHGEALEGGRVVEQAVAAMAQIEESAQQIAQIISVIDGIAFQTNLLALNAGVEAARAGEAGKGFAVVANEVRALAQRSADASRDIRALISNSSDQVTAGVGLVGTTGTRLREIVGRIGEINTLVAEIASAAEQQAKSLQQINGAVLDMDRMTQQNAAMVEQSTAATRALNTEADCMMDLVSAFRTRDVASRSGHRAETNRRASAVASRPAQRPAAPALPAPARAVTMAPPVTGNLALARPDDDWSSF</sequence>
<keyword evidence="7" id="KW-0812">Transmembrane</keyword>
<dbReference type="Gene3D" id="1.10.287.950">
    <property type="entry name" value="Methyl-accepting chemotaxis protein"/>
    <property type="match status" value="1"/>
</dbReference>
<dbReference type="PANTHER" id="PTHR43531">
    <property type="entry name" value="PROTEIN ICFG"/>
    <property type="match status" value="1"/>
</dbReference>
<keyword evidence="7" id="KW-0472">Membrane</keyword>
<feature type="region of interest" description="Disordered" evidence="6">
    <location>
        <begin position="566"/>
        <end position="599"/>
    </location>
</feature>
<dbReference type="CDD" id="cd06225">
    <property type="entry name" value="HAMP"/>
    <property type="match status" value="1"/>
</dbReference>
<dbReference type="SUPFAM" id="SSF58104">
    <property type="entry name" value="Methyl-accepting chemotaxis protein (MCP) signaling domain"/>
    <property type="match status" value="1"/>
</dbReference>
<dbReference type="InterPro" id="IPR051310">
    <property type="entry name" value="MCP_chemotaxis"/>
</dbReference>